<sequence length="1103" mass="123006">MRGKYVVIGLLLVGLAFLVSWLVRIERERRRPLTVRVVEPAREPAEINASTERIEAAAAAAEVMFRCVGDRFERLVASRDARGEKSEAWQEFFVIGANLGVALPGHYPTEFSATRADYFRWLKQMGDAGINTVRVYTILPPDFYRALAEYNFRHAGRPVFLLQGIWAELPESNDLFDRDYTRALKQEIRDAVDVVSGRAVLPERTGHAAGVYPADVSAFTLGYLFGREWEPEALIVTDTANRAVRSYDGFFFNVPTGSPTEIWLAGMLDYLVQYEALACGVQRPVAFVNWMPLDPLFHPSEYAQRSATRERDEDLVTLDPLAVQTTPALRAGYYAAYHVYPYYPDFIFLEPRYREHRNARGEPDHYAGYLNDLKRYHAGLPLLVAEFGVPSSRGSSHHSWLGMNHGGHDEAEQAQMNLAMLEAIHTEGCAGGILFAWLDEWFKRNWLVDEFSVPADRVRLWHNVQNPEQCFGMVKFGREMVTVDGDTSDWTGRPLAQARDPGSGITALRAAADEEYCYLRLDLAREPDWSRYVIGIAIDTYDPKAGNTRLGRFGLDCANGTEFLVLLRDTSDAEVLVDSGYSLYHDPHSGALSARRTVPRRDGAFVAQRLISNHRRVTPSGETIPAYATEYGRLRFGRSDDNSLADWYARGRVIEIRLPWALLNVSDPSSFQVLQNDTLVGGMQSVTTPGLAFSAFIADESTPGKVVAALPSAKGGVLRFTRRWRWRGWEQPKYRERLKAGYHLFAAGLGPALSDSASRRAGLARLAGTRADADGNIVARLTRFPDDRPGAVSISFDYGSHDQLTHAVPVLDLYGMKAGFGLVADWTEAQAGWHADGDGAPLLRLGVAEAKSLLVEGHTVAVLEPGLTGRPERLPDAVSALERALGARVRVCHYPDGADGPSSVEAARRSGLWFGRGAGDRHNPAAGFDRFRLNSFVVRSDTRPGPGEFAQVLDRGRGMWTVFQYQQVIGPESREVEVTERRRSAHLHSVSPLTFGRHIRLVRNFGAWVAPIDEVGRYLLQYRQARLDLRQSENVANLRIYGVRTDGMPPVPMSVVLELPWEWVMVTGSVADGIYSPRNRRLLVKALPGREVTLSRLAGMDSR</sequence>
<organism evidence="1">
    <name type="scientific">candidate division WOR-3 bacterium</name>
    <dbReference type="NCBI Taxonomy" id="2052148"/>
    <lineage>
        <taxon>Bacteria</taxon>
        <taxon>Bacteria division WOR-3</taxon>
    </lineage>
</organism>
<dbReference type="EMBL" id="DSBX01000226">
    <property type="protein sequence ID" value="HDQ99843.1"/>
    <property type="molecule type" value="Genomic_DNA"/>
</dbReference>
<dbReference type="Proteomes" id="UP000885672">
    <property type="component" value="Unassembled WGS sequence"/>
</dbReference>
<dbReference type="InterPro" id="IPR011330">
    <property type="entry name" value="Glyco_hydro/deAcase_b/a-brl"/>
</dbReference>
<dbReference type="SUPFAM" id="SSF51445">
    <property type="entry name" value="(Trans)glycosidases"/>
    <property type="match status" value="1"/>
</dbReference>
<comment type="caution">
    <text evidence="1">The sequence shown here is derived from an EMBL/GenBank/DDBJ whole genome shotgun (WGS) entry which is preliminary data.</text>
</comment>
<dbReference type="AlphaFoldDB" id="A0A7V0T6H4"/>
<protein>
    <submittedName>
        <fullName evidence="1">Uncharacterized protein</fullName>
    </submittedName>
</protein>
<proteinExistence type="predicted"/>
<accession>A0A7V0T6H4</accession>
<evidence type="ECO:0000313" key="1">
    <source>
        <dbReference type="EMBL" id="HDQ99843.1"/>
    </source>
</evidence>
<dbReference type="InterPro" id="IPR017853">
    <property type="entry name" value="GH"/>
</dbReference>
<gene>
    <name evidence="1" type="ORF">ENN51_06125</name>
</gene>
<dbReference type="SUPFAM" id="SSF88713">
    <property type="entry name" value="Glycoside hydrolase/deacetylase"/>
    <property type="match status" value="1"/>
</dbReference>
<dbReference type="GO" id="GO:0005975">
    <property type="term" value="P:carbohydrate metabolic process"/>
    <property type="evidence" value="ECO:0007669"/>
    <property type="project" value="InterPro"/>
</dbReference>
<dbReference type="Gene3D" id="3.20.20.370">
    <property type="entry name" value="Glycoside hydrolase/deacetylase"/>
    <property type="match status" value="1"/>
</dbReference>
<reference evidence="1" key="1">
    <citation type="journal article" date="2020" name="mSystems">
        <title>Genome- and Community-Level Interaction Insights into Carbon Utilization and Element Cycling Functions of Hydrothermarchaeota in Hydrothermal Sediment.</title>
        <authorList>
            <person name="Zhou Z."/>
            <person name="Liu Y."/>
            <person name="Xu W."/>
            <person name="Pan J."/>
            <person name="Luo Z.H."/>
            <person name="Li M."/>
        </authorList>
    </citation>
    <scope>NUCLEOTIDE SEQUENCE [LARGE SCALE GENOMIC DNA]</scope>
    <source>
        <strain evidence="1">SpSt-1182</strain>
    </source>
</reference>
<name>A0A7V0T6H4_UNCW3</name>